<evidence type="ECO:0000313" key="4">
    <source>
        <dbReference type="EMBL" id="KAB5553913.1"/>
    </source>
</evidence>
<organism evidence="4 5">
    <name type="scientific">Pangasianodon hypophthalmus</name>
    <name type="common">Striped catfish</name>
    <name type="synonym">Helicophagus hypophthalmus</name>
    <dbReference type="NCBI Taxonomy" id="310915"/>
    <lineage>
        <taxon>Eukaryota</taxon>
        <taxon>Metazoa</taxon>
        <taxon>Chordata</taxon>
        <taxon>Craniata</taxon>
        <taxon>Vertebrata</taxon>
        <taxon>Euteleostomi</taxon>
        <taxon>Actinopterygii</taxon>
        <taxon>Neopterygii</taxon>
        <taxon>Teleostei</taxon>
        <taxon>Ostariophysi</taxon>
        <taxon>Siluriformes</taxon>
        <taxon>Pangasiidae</taxon>
        <taxon>Pangasianodon</taxon>
    </lineage>
</organism>
<dbReference type="InterPro" id="IPR036179">
    <property type="entry name" value="Ig-like_dom_sf"/>
</dbReference>
<dbReference type="PANTHER" id="PTHR19944:SF98">
    <property type="entry name" value="IG-LIKE DOMAIN-CONTAINING PROTEIN"/>
    <property type="match status" value="1"/>
</dbReference>
<accession>A0A5N5MHK7</accession>
<dbReference type="PANTHER" id="PTHR19944">
    <property type="entry name" value="MHC CLASS II-RELATED"/>
    <property type="match status" value="1"/>
</dbReference>
<sequence length="128" mass="13533">MGEDTKCITVVFAQGTKLIVTDHALPAPVLTVFPPSSNELKSNKVTVACVASDMSSGFAEMHWLVDGSVITSGVITGSAAQQPNKKFTSSSYLSIDSCEWEKDKSITCNVSSGGKQASVEINKSQCIE</sequence>
<dbReference type="OrthoDB" id="8908372at2759"/>
<keyword evidence="1" id="KW-1015">Disulfide bond</keyword>
<proteinExistence type="predicted"/>
<dbReference type="InterPro" id="IPR050160">
    <property type="entry name" value="MHC/Immunoglobulin"/>
</dbReference>
<dbReference type="SUPFAM" id="SSF48726">
    <property type="entry name" value="Immunoglobulin"/>
    <property type="match status" value="1"/>
</dbReference>
<evidence type="ECO:0000259" key="3">
    <source>
        <dbReference type="PROSITE" id="PS50835"/>
    </source>
</evidence>
<keyword evidence="5" id="KW-1185">Reference proteome</keyword>
<protein>
    <recommendedName>
        <fullName evidence="3">Ig-like domain-containing protein</fullName>
    </recommendedName>
</protein>
<name>A0A5N5MHK7_PANHP</name>
<dbReference type="InterPro" id="IPR003597">
    <property type="entry name" value="Ig_C1-set"/>
</dbReference>
<comment type="caution">
    <text evidence="4">The sequence shown here is derived from an EMBL/GenBank/DDBJ whole genome shotgun (WGS) entry which is preliminary data.</text>
</comment>
<gene>
    <name evidence="4" type="ORF">PHYPO_G00044130</name>
</gene>
<evidence type="ECO:0000313" key="5">
    <source>
        <dbReference type="Proteomes" id="UP000327468"/>
    </source>
</evidence>
<feature type="domain" description="Ig-like" evidence="3">
    <location>
        <begin position="28"/>
        <end position="122"/>
    </location>
</feature>
<dbReference type="AlphaFoldDB" id="A0A5N5MHK7"/>
<evidence type="ECO:0000256" key="1">
    <source>
        <dbReference type="ARBA" id="ARBA00023157"/>
    </source>
</evidence>
<keyword evidence="2" id="KW-0393">Immunoglobulin domain</keyword>
<dbReference type="Gene3D" id="2.60.40.10">
    <property type="entry name" value="Immunoglobulins"/>
    <property type="match status" value="1"/>
</dbReference>
<dbReference type="PROSITE" id="PS50835">
    <property type="entry name" value="IG_LIKE"/>
    <property type="match status" value="1"/>
</dbReference>
<evidence type="ECO:0000256" key="2">
    <source>
        <dbReference type="ARBA" id="ARBA00023319"/>
    </source>
</evidence>
<dbReference type="SMART" id="SM00407">
    <property type="entry name" value="IGc1"/>
    <property type="match status" value="1"/>
</dbReference>
<dbReference type="InterPro" id="IPR007110">
    <property type="entry name" value="Ig-like_dom"/>
</dbReference>
<dbReference type="InterPro" id="IPR013783">
    <property type="entry name" value="Ig-like_fold"/>
</dbReference>
<dbReference type="Pfam" id="PF07654">
    <property type="entry name" value="C1-set"/>
    <property type="match status" value="1"/>
</dbReference>
<dbReference type="EMBL" id="VFJC01000014">
    <property type="protein sequence ID" value="KAB5553913.1"/>
    <property type="molecule type" value="Genomic_DNA"/>
</dbReference>
<dbReference type="Proteomes" id="UP000327468">
    <property type="component" value="Chromosome 13"/>
</dbReference>
<dbReference type="FunFam" id="2.60.40.10:FF:000283">
    <property type="entry name" value="Immunoglobulin kappa constant"/>
    <property type="match status" value="1"/>
</dbReference>
<reference evidence="4 5" key="1">
    <citation type="submission" date="2019-06" db="EMBL/GenBank/DDBJ databases">
        <title>A chromosome-scale genome assembly of the striped catfish, Pangasianodon hypophthalmus.</title>
        <authorList>
            <person name="Wen M."/>
            <person name="Zahm M."/>
            <person name="Roques C."/>
            <person name="Cabau C."/>
            <person name="Klopp C."/>
            <person name="Donnadieu C."/>
            <person name="Jouanno E."/>
            <person name="Avarre J.-C."/>
            <person name="Campet M."/>
            <person name="Ha T.T.T."/>
            <person name="Dugue R."/>
            <person name="Lampietro C."/>
            <person name="Louis A."/>
            <person name="Herpin A."/>
            <person name="Echchiki A."/>
            <person name="Berthelot C."/>
            <person name="Parey E."/>
            <person name="Roest-Crollius H."/>
            <person name="Braasch I."/>
            <person name="Postlethwait J."/>
            <person name="Bobe J."/>
            <person name="Montfort J."/>
            <person name="Bouchez O."/>
            <person name="Begum T."/>
            <person name="Schartl M."/>
            <person name="Guiguen Y."/>
        </authorList>
    </citation>
    <scope>NUCLEOTIDE SEQUENCE [LARGE SCALE GENOMIC DNA]</scope>
    <source>
        <strain evidence="4 5">Indonesia</strain>
        <tissue evidence="4">Blood</tissue>
    </source>
</reference>